<dbReference type="GO" id="GO:0016887">
    <property type="term" value="F:ATP hydrolysis activity"/>
    <property type="evidence" value="ECO:0007669"/>
    <property type="project" value="InterPro"/>
</dbReference>
<accession>A0A8T3VPP3</accession>
<dbReference type="InterPro" id="IPR003439">
    <property type="entry name" value="ABC_transporter-like_ATP-bd"/>
</dbReference>
<feature type="transmembrane region" description="Helical" evidence="5">
    <location>
        <begin position="127"/>
        <end position="147"/>
    </location>
</feature>
<dbReference type="SUPFAM" id="SSF90123">
    <property type="entry name" value="ABC transporter transmembrane region"/>
    <property type="match status" value="1"/>
</dbReference>
<feature type="transmembrane region" description="Helical" evidence="5">
    <location>
        <begin position="16"/>
        <end position="38"/>
    </location>
</feature>
<organism evidence="8 9">
    <name type="scientific">Methanobrevibacter olleyae</name>
    <dbReference type="NCBI Taxonomy" id="294671"/>
    <lineage>
        <taxon>Archaea</taxon>
        <taxon>Methanobacteriati</taxon>
        <taxon>Methanobacteriota</taxon>
        <taxon>Methanomada group</taxon>
        <taxon>Methanobacteria</taxon>
        <taxon>Methanobacteriales</taxon>
        <taxon>Methanobacteriaceae</taxon>
        <taxon>Methanobrevibacter</taxon>
    </lineage>
</organism>
<dbReference type="EMBL" id="SUTG01000094">
    <property type="protein sequence ID" value="MBE6513454.1"/>
    <property type="molecule type" value="Genomic_DNA"/>
</dbReference>
<keyword evidence="2 5" id="KW-0812">Transmembrane</keyword>
<evidence type="ECO:0000313" key="9">
    <source>
        <dbReference type="Proteomes" id="UP000732619"/>
    </source>
</evidence>
<keyword evidence="8" id="KW-0067">ATP-binding</keyword>
<keyword evidence="8" id="KW-0547">Nucleotide-binding</keyword>
<sequence>MKMLLRYFIKTQWKKLIPLIVFQFIATSSQFYGIYIVGKLLNLTLKGTDVEFMGYYEIIMIVATIITILATLAVYAIAVKIASSTGYNIRKRLFHVYANAPLEVIQNFNSTGLMSRTTRGMYTMRNFIFNVLGFLSLIPFVFLVLYLDLNYMSSFLGIVYLILMALILVFVYKILRYACDEYFGLKKTFASINFLFRQGALLFENVRLNNKQEYEKDKFQDAIETSYTTSLDYSKRTSYFYPLFLIVFNLFIVLLILLASQELITVKMDVFELVILFQFVLFTLTSVKMLPSIFNALTKVNGTSKRIEEVLIHEDKLEEEYYKFKNNNNPNIIEFNDVSFKYNTDNVLQDVTFDVEKDSTIAIVGKIASGKSTILSLLNGLYPCTDGEIKIDGNDINKINKKDLKSKLSIATQKVFLFNDTVKSNVTLNDDSIDSDDIKRIAELSALDECIDDIDDFLNYKVNEKGANLSFNIKNRLNIMRCLLKKADIYLFDNVFTTYDKNSQYTMFEKIREHLKNKTIIIVTDNIEILKNTDKIILLDDGKISTIGTHSELIENSEYYKNLVDTDKGMIL</sequence>
<dbReference type="PANTHER" id="PTHR43394">
    <property type="entry name" value="ATP-DEPENDENT PERMEASE MDL1, MITOCHONDRIAL"/>
    <property type="match status" value="1"/>
</dbReference>
<dbReference type="PROSITE" id="PS50929">
    <property type="entry name" value="ABC_TM1F"/>
    <property type="match status" value="1"/>
</dbReference>
<evidence type="ECO:0000256" key="4">
    <source>
        <dbReference type="ARBA" id="ARBA00023136"/>
    </source>
</evidence>
<evidence type="ECO:0000259" key="7">
    <source>
        <dbReference type="PROSITE" id="PS50929"/>
    </source>
</evidence>
<protein>
    <submittedName>
        <fullName evidence="8">ABC transporter ATP-binding protein</fullName>
    </submittedName>
</protein>
<proteinExistence type="predicted"/>
<evidence type="ECO:0000259" key="6">
    <source>
        <dbReference type="PROSITE" id="PS50893"/>
    </source>
</evidence>
<dbReference type="Gene3D" id="3.40.50.300">
    <property type="entry name" value="P-loop containing nucleotide triphosphate hydrolases"/>
    <property type="match status" value="1"/>
</dbReference>
<dbReference type="GO" id="GO:0005524">
    <property type="term" value="F:ATP binding"/>
    <property type="evidence" value="ECO:0007669"/>
    <property type="project" value="UniProtKB-KW"/>
</dbReference>
<evidence type="ECO:0000256" key="3">
    <source>
        <dbReference type="ARBA" id="ARBA00022989"/>
    </source>
</evidence>
<keyword evidence="3 5" id="KW-1133">Transmembrane helix</keyword>
<name>A0A8T3VPP3_METOL</name>
<dbReference type="InterPro" id="IPR011527">
    <property type="entry name" value="ABC1_TM_dom"/>
</dbReference>
<feature type="domain" description="ABC transmembrane type-1" evidence="7">
    <location>
        <begin position="19"/>
        <end position="299"/>
    </location>
</feature>
<dbReference type="PANTHER" id="PTHR43394:SF1">
    <property type="entry name" value="ATP-BINDING CASSETTE SUB-FAMILY B MEMBER 10, MITOCHONDRIAL"/>
    <property type="match status" value="1"/>
</dbReference>
<dbReference type="Pfam" id="PF00664">
    <property type="entry name" value="ABC_membrane"/>
    <property type="match status" value="1"/>
</dbReference>
<feature type="transmembrane region" description="Helical" evidence="5">
    <location>
        <begin position="270"/>
        <end position="290"/>
    </location>
</feature>
<comment type="caution">
    <text evidence="8">The sequence shown here is derived from an EMBL/GenBank/DDBJ whole genome shotgun (WGS) entry which is preliminary data.</text>
</comment>
<feature type="domain" description="ABC transporter" evidence="6">
    <location>
        <begin position="333"/>
        <end position="566"/>
    </location>
</feature>
<dbReference type="Proteomes" id="UP000732619">
    <property type="component" value="Unassembled WGS sequence"/>
</dbReference>
<dbReference type="GO" id="GO:0016020">
    <property type="term" value="C:membrane"/>
    <property type="evidence" value="ECO:0007669"/>
    <property type="project" value="UniProtKB-SubCell"/>
</dbReference>
<evidence type="ECO:0000256" key="5">
    <source>
        <dbReference type="SAM" id="Phobius"/>
    </source>
</evidence>
<dbReference type="InterPro" id="IPR039421">
    <property type="entry name" value="Type_1_exporter"/>
</dbReference>
<keyword evidence="4 5" id="KW-0472">Membrane</keyword>
<reference evidence="8" key="1">
    <citation type="submission" date="2019-04" db="EMBL/GenBank/DDBJ databases">
        <title>Evolution of Biomass-Degrading Anaerobic Consortia Revealed by Metagenomics.</title>
        <authorList>
            <person name="Peng X."/>
        </authorList>
    </citation>
    <scope>NUCLEOTIDE SEQUENCE</scope>
    <source>
        <strain evidence="8">SIG14</strain>
    </source>
</reference>
<dbReference type="PROSITE" id="PS50893">
    <property type="entry name" value="ABC_TRANSPORTER_2"/>
    <property type="match status" value="1"/>
</dbReference>
<evidence type="ECO:0000256" key="1">
    <source>
        <dbReference type="ARBA" id="ARBA00004141"/>
    </source>
</evidence>
<dbReference type="InterPro" id="IPR027417">
    <property type="entry name" value="P-loop_NTPase"/>
</dbReference>
<dbReference type="GO" id="GO:0015421">
    <property type="term" value="F:ABC-type oligopeptide transporter activity"/>
    <property type="evidence" value="ECO:0007669"/>
    <property type="project" value="TreeGrafter"/>
</dbReference>
<gene>
    <name evidence="8" type="ORF">E7Z75_10010</name>
</gene>
<dbReference type="Pfam" id="PF00005">
    <property type="entry name" value="ABC_tran"/>
    <property type="match status" value="1"/>
</dbReference>
<dbReference type="InterPro" id="IPR036640">
    <property type="entry name" value="ABC1_TM_sf"/>
</dbReference>
<dbReference type="AlphaFoldDB" id="A0A8T3VPP3"/>
<dbReference type="SUPFAM" id="SSF52540">
    <property type="entry name" value="P-loop containing nucleoside triphosphate hydrolases"/>
    <property type="match status" value="1"/>
</dbReference>
<comment type="subcellular location">
    <subcellularLocation>
        <location evidence="1">Membrane</location>
        <topology evidence="1">Multi-pass membrane protein</topology>
    </subcellularLocation>
</comment>
<dbReference type="Gene3D" id="1.20.1560.10">
    <property type="entry name" value="ABC transporter type 1, transmembrane domain"/>
    <property type="match status" value="1"/>
</dbReference>
<feature type="transmembrane region" description="Helical" evidence="5">
    <location>
        <begin position="239"/>
        <end position="258"/>
    </location>
</feature>
<feature type="transmembrane region" description="Helical" evidence="5">
    <location>
        <begin position="153"/>
        <end position="175"/>
    </location>
</feature>
<evidence type="ECO:0000313" key="8">
    <source>
        <dbReference type="EMBL" id="MBE6513454.1"/>
    </source>
</evidence>
<evidence type="ECO:0000256" key="2">
    <source>
        <dbReference type="ARBA" id="ARBA00022692"/>
    </source>
</evidence>
<feature type="transmembrane region" description="Helical" evidence="5">
    <location>
        <begin position="58"/>
        <end position="82"/>
    </location>
</feature>